<reference evidence="1" key="1">
    <citation type="submission" date="2021-06" db="EMBL/GenBank/DDBJ databases">
        <authorList>
            <person name="Kallberg Y."/>
            <person name="Tangrot J."/>
            <person name="Rosling A."/>
        </authorList>
    </citation>
    <scope>NUCLEOTIDE SEQUENCE</scope>
    <source>
        <strain evidence="1">MA461A</strain>
    </source>
</reference>
<evidence type="ECO:0000313" key="2">
    <source>
        <dbReference type="Proteomes" id="UP000789920"/>
    </source>
</evidence>
<organism evidence="1 2">
    <name type="scientific">Racocetra persica</name>
    <dbReference type="NCBI Taxonomy" id="160502"/>
    <lineage>
        <taxon>Eukaryota</taxon>
        <taxon>Fungi</taxon>
        <taxon>Fungi incertae sedis</taxon>
        <taxon>Mucoromycota</taxon>
        <taxon>Glomeromycotina</taxon>
        <taxon>Glomeromycetes</taxon>
        <taxon>Diversisporales</taxon>
        <taxon>Gigasporaceae</taxon>
        <taxon>Racocetra</taxon>
    </lineage>
</organism>
<feature type="non-terminal residue" evidence="1">
    <location>
        <position position="71"/>
    </location>
</feature>
<sequence>GLIGMSGHMNGTTSLLANSTLTTTNGLSSSVTVETDNSSKNVMGSTSITDGNANSTNNNNASSSVTPTSIV</sequence>
<comment type="caution">
    <text evidence="1">The sequence shown here is derived from an EMBL/GenBank/DDBJ whole genome shotgun (WGS) entry which is preliminary data.</text>
</comment>
<protein>
    <submittedName>
        <fullName evidence="1">26230_t:CDS:1</fullName>
    </submittedName>
</protein>
<keyword evidence="2" id="KW-1185">Reference proteome</keyword>
<name>A0ACA9SY88_9GLOM</name>
<feature type="non-terminal residue" evidence="1">
    <location>
        <position position="1"/>
    </location>
</feature>
<gene>
    <name evidence="1" type="ORF">RPERSI_LOCUS35996</name>
</gene>
<dbReference type="EMBL" id="CAJVQC010169879">
    <property type="protein sequence ID" value="CAG8850253.1"/>
    <property type="molecule type" value="Genomic_DNA"/>
</dbReference>
<evidence type="ECO:0000313" key="1">
    <source>
        <dbReference type="EMBL" id="CAG8850253.1"/>
    </source>
</evidence>
<dbReference type="Proteomes" id="UP000789920">
    <property type="component" value="Unassembled WGS sequence"/>
</dbReference>
<accession>A0ACA9SY88</accession>
<proteinExistence type="predicted"/>